<sequence>MCYRSAALTALVLATSSALIGSSAGAAPAAPTSTGIDVNCEGIGADTVTLTGDLARGGTAEIERGPLTVVGRPGFTGEDASGHQVDVAPTGDGALCTADEETTASAIAKVLPATQAAKAPSSGRVTGQLTFTVEVDTSAAVAPQAAAQGDTMTTAAALPFESELRSYLNSRPGAVGVAVRRPGTGKSWTYTKVSSRNVTASIVKVQIMSAVMMKAQSEGRALSSWEKSKISPMIRNSDNDATTALFNHIGGRRAIDSTADRLGMTSTVADPYNHWGLTSTTAADQARLMEHYARPSSVLSATNRMYGLSLMRQINSSQDWGVTAGPPAGKVALKNGWLPRTDGWHVNSIGWVNAGYPDYTIAVLTHDNPGAMSTEVATIEGVSRIVWKNRAKLGGSTTPTPTTRGKRGDVDADGKADLMGMSATGRIYRMKGSGTDFGAKKVVKSGFSDATWLGTAGDVNKDKRSDVLVRRGDGRLQLMLTTSSGALGTPKTIATGWGSYTDIAAGGDVDRNGKLDVLNRKVGGAVDHYEMSDSGSLKRIRTMGKPAVYYQNIMLVADVNGDGRDDLRGVAAGGRMRTWTSTGTAWKQASATSTGWSAYRTVLSPGDINVSSSKQDDIVAVWPSGRGRMHYGTKGGGQGTSYRNISEGLGSLTYVW</sequence>
<dbReference type="InterPro" id="IPR000871">
    <property type="entry name" value="Beta-lactam_class-A"/>
</dbReference>
<feature type="signal peptide" evidence="3">
    <location>
        <begin position="1"/>
        <end position="26"/>
    </location>
</feature>
<proteinExistence type="predicted"/>
<dbReference type="Pfam" id="PF13354">
    <property type="entry name" value="Beta-lactamase2"/>
    <property type="match status" value="1"/>
</dbReference>
<dbReference type="Proteomes" id="UP000182938">
    <property type="component" value="Chromosome"/>
</dbReference>
<evidence type="ECO:0000259" key="4">
    <source>
        <dbReference type="Pfam" id="PF13354"/>
    </source>
</evidence>
<feature type="chain" id="PRO_5012408288" description="Beta-lactamase class A catalytic domain-containing protein" evidence="3">
    <location>
        <begin position="27"/>
        <end position="656"/>
    </location>
</feature>
<dbReference type="GO" id="GO:0030655">
    <property type="term" value="P:beta-lactam antibiotic catabolic process"/>
    <property type="evidence" value="ECO:0007669"/>
    <property type="project" value="InterPro"/>
</dbReference>
<dbReference type="SUPFAM" id="SSF56601">
    <property type="entry name" value="beta-lactamase/transpeptidase-like"/>
    <property type="match status" value="1"/>
</dbReference>
<keyword evidence="6" id="KW-1185">Reference proteome</keyword>
<dbReference type="PANTHER" id="PTHR35333:SF3">
    <property type="entry name" value="BETA-LACTAMASE-TYPE TRANSPEPTIDASE FOLD CONTAINING PROTEIN"/>
    <property type="match status" value="1"/>
</dbReference>
<dbReference type="AlphaFoldDB" id="A0A1L3MJK7"/>
<dbReference type="PANTHER" id="PTHR35333">
    <property type="entry name" value="BETA-LACTAMASE"/>
    <property type="match status" value="1"/>
</dbReference>
<dbReference type="Gene3D" id="3.40.710.10">
    <property type="entry name" value="DD-peptidase/beta-lactamase superfamily"/>
    <property type="match status" value="1"/>
</dbReference>
<evidence type="ECO:0000313" key="5">
    <source>
        <dbReference type="EMBL" id="APH02511.1"/>
    </source>
</evidence>
<accession>A0A1L3MJK7</accession>
<feature type="domain" description="Beta-lactamase class A catalytic" evidence="4">
    <location>
        <begin position="232"/>
        <end position="365"/>
    </location>
</feature>
<dbReference type="RefSeq" id="WP_072625652.1">
    <property type="nucleotide sequence ID" value="NZ_CP013290.1"/>
</dbReference>
<dbReference type="InterPro" id="IPR045155">
    <property type="entry name" value="Beta-lactam_cat"/>
</dbReference>
<feature type="region of interest" description="Disordered" evidence="2">
    <location>
        <begin position="392"/>
        <end position="415"/>
    </location>
</feature>
<organism evidence="5 6">
    <name type="scientific">Janibacter indicus</name>
    <dbReference type="NCBI Taxonomy" id="857417"/>
    <lineage>
        <taxon>Bacteria</taxon>
        <taxon>Bacillati</taxon>
        <taxon>Actinomycetota</taxon>
        <taxon>Actinomycetes</taxon>
        <taxon>Micrococcales</taxon>
        <taxon>Intrasporangiaceae</taxon>
        <taxon>Janibacter</taxon>
    </lineage>
</organism>
<feature type="compositionally biased region" description="Basic and acidic residues" evidence="2">
    <location>
        <begin position="406"/>
        <end position="415"/>
    </location>
</feature>
<evidence type="ECO:0000256" key="1">
    <source>
        <dbReference type="ARBA" id="ARBA00022729"/>
    </source>
</evidence>
<gene>
    <name evidence="5" type="ORF">ASJ30_14030</name>
</gene>
<dbReference type="InterPro" id="IPR013517">
    <property type="entry name" value="FG-GAP"/>
</dbReference>
<dbReference type="KEGG" id="jte:ASJ30_14030"/>
<reference evidence="5 6" key="1">
    <citation type="submission" date="2015-11" db="EMBL/GenBank/DDBJ databases">
        <authorList>
            <person name="Zhang Y."/>
            <person name="Guo Z."/>
        </authorList>
    </citation>
    <scope>NUCLEOTIDE SEQUENCE [LARGE SCALE GENOMIC DNA]</scope>
    <source>
        <strain evidence="5 6">YFY001</strain>
    </source>
</reference>
<evidence type="ECO:0000256" key="3">
    <source>
        <dbReference type="SAM" id="SignalP"/>
    </source>
</evidence>
<dbReference type="InterPro" id="IPR012338">
    <property type="entry name" value="Beta-lactam/transpept-like"/>
</dbReference>
<dbReference type="GO" id="GO:0008800">
    <property type="term" value="F:beta-lactamase activity"/>
    <property type="evidence" value="ECO:0007669"/>
    <property type="project" value="InterPro"/>
</dbReference>
<protein>
    <recommendedName>
        <fullName evidence="4">Beta-lactamase class A catalytic domain-containing protein</fullName>
    </recommendedName>
</protein>
<dbReference type="Gene3D" id="2.130.10.130">
    <property type="entry name" value="Integrin alpha, N-terminal"/>
    <property type="match status" value="1"/>
</dbReference>
<dbReference type="EMBL" id="CP013290">
    <property type="protein sequence ID" value="APH02511.1"/>
    <property type="molecule type" value="Genomic_DNA"/>
</dbReference>
<dbReference type="SUPFAM" id="SSF69318">
    <property type="entry name" value="Integrin alpha N-terminal domain"/>
    <property type="match status" value="1"/>
</dbReference>
<evidence type="ECO:0000313" key="6">
    <source>
        <dbReference type="Proteomes" id="UP000182938"/>
    </source>
</evidence>
<dbReference type="GO" id="GO:0046677">
    <property type="term" value="P:response to antibiotic"/>
    <property type="evidence" value="ECO:0007669"/>
    <property type="project" value="InterPro"/>
</dbReference>
<dbReference type="InterPro" id="IPR028994">
    <property type="entry name" value="Integrin_alpha_N"/>
</dbReference>
<keyword evidence="1 3" id="KW-0732">Signal</keyword>
<dbReference type="Pfam" id="PF13517">
    <property type="entry name" value="FG-GAP_3"/>
    <property type="match status" value="1"/>
</dbReference>
<evidence type="ECO:0000256" key="2">
    <source>
        <dbReference type="SAM" id="MobiDB-lite"/>
    </source>
</evidence>
<name>A0A1L3MJK7_9MICO</name>